<dbReference type="PANTHER" id="PTHR43095:SF2">
    <property type="entry name" value="GLUCONOKINASE"/>
    <property type="match status" value="1"/>
</dbReference>
<evidence type="ECO:0000256" key="2">
    <source>
        <dbReference type="ARBA" id="ARBA00022679"/>
    </source>
</evidence>
<evidence type="ECO:0000256" key="1">
    <source>
        <dbReference type="ARBA" id="ARBA00009156"/>
    </source>
</evidence>
<dbReference type="PIRSF" id="PIRSF000538">
    <property type="entry name" value="GlpK"/>
    <property type="match status" value="1"/>
</dbReference>
<keyword evidence="2" id="KW-0808">Transferase</keyword>
<dbReference type="PANTHER" id="PTHR43095">
    <property type="entry name" value="SUGAR KINASE"/>
    <property type="match status" value="1"/>
</dbReference>
<sequence length="445" mass="49738">MLYLSIDFGTSAVKLSILDEEKHVKCWAKEEYPYIMLPGEKVELSPKALFRALDRAARLLPPQMLSKVEALCYDTFSPSLVFMDAEGNLVYPNIITHLDRRSRLQSDYIGQTIGNDAYMKISGIYPFAGGCSAMTLVWFQMNEPEVLRSTCRIGHLTTYLHKIFTGLWATDLVNASMIGLYETTTQKGWSKELISTLKMEPSWFPEIFSPGVFYGTLREEIAKKLGIPAGIPVAVGTNDVAAAQMGASNTLSGQIINTAGSSEMISILTDCPAVNPHYYLRNAAIPGLWQIYAITAGGFAIDWFYHQFCREMSRQEFYDNYIVHAIETCGCKTAVTFDPYLTGDRQSLEKKTGAWHGLTLSVTREEMLAAMLKSIQGVLYSTIKAAEKVIPLDSTIKISGGMVTPSYLKLKLREIPEYHFEKVDDCPILGNVELIKYQQKGLYHA</sequence>
<evidence type="ECO:0000259" key="4">
    <source>
        <dbReference type="Pfam" id="PF00370"/>
    </source>
</evidence>
<dbReference type="InterPro" id="IPR043129">
    <property type="entry name" value="ATPase_NBD"/>
</dbReference>
<reference evidence="5" key="1">
    <citation type="submission" date="2020-10" db="EMBL/GenBank/DDBJ databases">
        <authorList>
            <person name="Gilroy R."/>
        </authorList>
    </citation>
    <scope>NUCLEOTIDE SEQUENCE</scope>
    <source>
        <strain evidence="5">CHK190-19873</strain>
    </source>
</reference>
<gene>
    <name evidence="5" type="ORF">IAB44_04485</name>
</gene>
<comment type="caution">
    <text evidence="5">The sequence shown here is derived from an EMBL/GenBank/DDBJ whole genome shotgun (WGS) entry which is preliminary data.</text>
</comment>
<dbReference type="EMBL" id="DVIQ01000023">
    <property type="protein sequence ID" value="HIS30796.1"/>
    <property type="molecule type" value="Genomic_DNA"/>
</dbReference>
<evidence type="ECO:0000256" key="3">
    <source>
        <dbReference type="ARBA" id="ARBA00022777"/>
    </source>
</evidence>
<comment type="similarity">
    <text evidence="1">Belongs to the FGGY kinase family.</text>
</comment>
<dbReference type="AlphaFoldDB" id="A0A9D1JJ47"/>
<name>A0A9D1JJ47_9FIRM</name>
<dbReference type="GO" id="GO:0005975">
    <property type="term" value="P:carbohydrate metabolic process"/>
    <property type="evidence" value="ECO:0007669"/>
    <property type="project" value="InterPro"/>
</dbReference>
<dbReference type="InterPro" id="IPR000577">
    <property type="entry name" value="Carb_kinase_FGGY"/>
</dbReference>
<dbReference type="Proteomes" id="UP000823935">
    <property type="component" value="Unassembled WGS sequence"/>
</dbReference>
<dbReference type="CDD" id="cd00366">
    <property type="entry name" value="ASKHA_NBD_FGGY"/>
    <property type="match status" value="1"/>
</dbReference>
<dbReference type="SUPFAM" id="SSF53067">
    <property type="entry name" value="Actin-like ATPase domain"/>
    <property type="match status" value="2"/>
</dbReference>
<proteinExistence type="inferred from homology"/>
<dbReference type="InterPro" id="IPR050406">
    <property type="entry name" value="FGGY_Carb_Kinase"/>
</dbReference>
<dbReference type="Gene3D" id="3.30.420.40">
    <property type="match status" value="2"/>
</dbReference>
<keyword evidence="3 5" id="KW-0418">Kinase</keyword>
<evidence type="ECO:0000313" key="6">
    <source>
        <dbReference type="Proteomes" id="UP000823935"/>
    </source>
</evidence>
<dbReference type="InterPro" id="IPR018484">
    <property type="entry name" value="FGGY_N"/>
</dbReference>
<reference evidence="5" key="2">
    <citation type="journal article" date="2021" name="PeerJ">
        <title>Extensive microbial diversity within the chicken gut microbiome revealed by metagenomics and culture.</title>
        <authorList>
            <person name="Gilroy R."/>
            <person name="Ravi A."/>
            <person name="Getino M."/>
            <person name="Pursley I."/>
            <person name="Horton D.L."/>
            <person name="Alikhan N.F."/>
            <person name="Baker D."/>
            <person name="Gharbi K."/>
            <person name="Hall N."/>
            <person name="Watson M."/>
            <person name="Adriaenssens E.M."/>
            <person name="Foster-Nyarko E."/>
            <person name="Jarju S."/>
            <person name="Secka A."/>
            <person name="Antonio M."/>
            <person name="Oren A."/>
            <person name="Chaudhuri R.R."/>
            <person name="La Ragione R."/>
            <person name="Hildebrand F."/>
            <person name="Pallen M.J."/>
        </authorList>
    </citation>
    <scope>NUCLEOTIDE SEQUENCE</scope>
    <source>
        <strain evidence="5">CHK190-19873</strain>
    </source>
</reference>
<organism evidence="5 6">
    <name type="scientific">Candidatus Limivivens intestinipullorum</name>
    <dbReference type="NCBI Taxonomy" id="2840858"/>
    <lineage>
        <taxon>Bacteria</taxon>
        <taxon>Bacillati</taxon>
        <taxon>Bacillota</taxon>
        <taxon>Clostridia</taxon>
        <taxon>Lachnospirales</taxon>
        <taxon>Lachnospiraceae</taxon>
        <taxon>Lachnospiraceae incertae sedis</taxon>
        <taxon>Candidatus Limivivens</taxon>
    </lineage>
</organism>
<dbReference type="Pfam" id="PF00370">
    <property type="entry name" value="FGGY_N"/>
    <property type="match status" value="1"/>
</dbReference>
<feature type="domain" description="Carbohydrate kinase FGGY N-terminal" evidence="4">
    <location>
        <begin position="2"/>
        <end position="246"/>
    </location>
</feature>
<protein>
    <submittedName>
        <fullName evidence="5">Sugar kinase</fullName>
    </submittedName>
</protein>
<accession>A0A9D1JJ47</accession>
<evidence type="ECO:0000313" key="5">
    <source>
        <dbReference type="EMBL" id="HIS30796.1"/>
    </source>
</evidence>
<dbReference type="GO" id="GO:0016301">
    <property type="term" value="F:kinase activity"/>
    <property type="evidence" value="ECO:0007669"/>
    <property type="project" value="UniProtKB-KW"/>
</dbReference>